<protein>
    <submittedName>
        <fullName evidence="1">Uncharacterized protein</fullName>
    </submittedName>
</protein>
<gene>
    <name evidence="1" type="ORF">LCGC14_1754740</name>
</gene>
<proteinExistence type="predicted"/>
<sequence>MREDEYYNCVHLKEDHRYGL</sequence>
<feature type="non-terminal residue" evidence="1">
    <location>
        <position position="20"/>
    </location>
</feature>
<comment type="caution">
    <text evidence="1">The sequence shown here is derived from an EMBL/GenBank/DDBJ whole genome shotgun (WGS) entry which is preliminary data.</text>
</comment>
<dbReference type="EMBL" id="LAZR01016238">
    <property type="protein sequence ID" value="KKM05368.1"/>
    <property type="molecule type" value="Genomic_DNA"/>
</dbReference>
<organism evidence="1">
    <name type="scientific">marine sediment metagenome</name>
    <dbReference type="NCBI Taxonomy" id="412755"/>
    <lineage>
        <taxon>unclassified sequences</taxon>
        <taxon>metagenomes</taxon>
        <taxon>ecological metagenomes</taxon>
    </lineage>
</organism>
<evidence type="ECO:0000313" key="1">
    <source>
        <dbReference type="EMBL" id="KKM05368.1"/>
    </source>
</evidence>
<accession>A0A0F9K2E8</accession>
<reference evidence="1" key="1">
    <citation type="journal article" date="2015" name="Nature">
        <title>Complex archaea that bridge the gap between prokaryotes and eukaryotes.</title>
        <authorList>
            <person name="Spang A."/>
            <person name="Saw J.H."/>
            <person name="Jorgensen S.L."/>
            <person name="Zaremba-Niedzwiedzka K."/>
            <person name="Martijn J."/>
            <person name="Lind A.E."/>
            <person name="van Eijk R."/>
            <person name="Schleper C."/>
            <person name="Guy L."/>
            <person name="Ettema T.J."/>
        </authorList>
    </citation>
    <scope>NUCLEOTIDE SEQUENCE</scope>
</reference>
<name>A0A0F9K2E8_9ZZZZ</name>
<dbReference type="AlphaFoldDB" id="A0A0F9K2E8"/>